<comment type="subcellular location">
    <subcellularLocation>
        <location evidence="1">Cell membrane</location>
        <topology evidence="1">Multi-pass membrane protein</topology>
    </subcellularLocation>
</comment>
<keyword evidence="8" id="KW-1185">Reference proteome</keyword>
<reference evidence="7" key="1">
    <citation type="submission" date="2020-12" db="EMBL/GenBank/DDBJ databases">
        <title>Vagococcus allomyrinae sp. nov. and Enterococcus lavae sp. nov., isolated from the larvae of Allomyrina dichotoma.</title>
        <authorList>
            <person name="Lee S.D."/>
        </authorList>
    </citation>
    <scope>NUCLEOTIDE SEQUENCE</scope>
    <source>
        <strain evidence="7">BWB3-3</strain>
    </source>
</reference>
<dbReference type="Proteomes" id="UP000674938">
    <property type="component" value="Unassembled WGS sequence"/>
</dbReference>
<comment type="caution">
    <text evidence="7">The sequence shown here is derived from an EMBL/GenBank/DDBJ whole genome shotgun (WGS) entry which is preliminary data.</text>
</comment>
<protein>
    <submittedName>
        <fullName evidence="7">YitT family protein</fullName>
    </submittedName>
</protein>
<dbReference type="Pfam" id="PF02588">
    <property type="entry name" value="YitT_membrane"/>
    <property type="match status" value="1"/>
</dbReference>
<keyword evidence="3 6" id="KW-0812">Transmembrane</keyword>
<dbReference type="EMBL" id="JAEEGA010000020">
    <property type="protein sequence ID" value="MBP1043875.1"/>
    <property type="molecule type" value="Genomic_DNA"/>
</dbReference>
<feature type="transmembrane region" description="Helical" evidence="6">
    <location>
        <begin position="6"/>
        <end position="24"/>
    </location>
</feature>
<dbReference type="PANTHER" id="PTHR33545:SF3">
    <property type="entry name" value="UPF0750 MEMBRANE PROTEIN YQFU"/>
    <property type="match status" value="1"/>
</dbReference>
<dbReference type="InterPro" id="IPR051461">
    <property type="entry name" value="UPF0750_membrane"/>
</dbReference>
<evidence type="ECO:0000313" key="7">
    <source>
        <dbReference type="EMBL" id="MBP1043875.1"/>
    </source>
</evidence>
<evidence type="ECO:0000256" key="6">
    <source>
        <dbReference type="SAM" id="Phobius"/>
    </source>
</evidence>
<dbReference type="GO" id="GO:0005886">
    <property type="term" value="C:plasma membrane"/>
    <property type="evidence" value="ECO:0007669"/>
    <property type="project" value="UniProtKB-SubCell"/>
</dbReference>
<feature type="transmembrane region" description="Helical" evidence="6">
    <location>
        <begin position="157"/>
        <end position="181"/>
    </location>
</feature>
<dbReference type="InterPro" id="IPR003740">
    <property type="entry name" value="YitT"/>
</dbReference>
<feature type="transmembrane region" description="Helical" evidence="6">
    <location>
        <begin position="76"/>
        <end position="96"/>
    </location>
</feature>
<keyword evidence="2" id="KW-1003">Cell membrane</keyword>
<evidence type="ECO:0000313" key="8">
    <source>
        <dbReference type="Proteomes" id="UP000674938"/>
    </source>
</evidence>
<name>A0A940SX26_9ENTE</name>
<feature type="transmembrane region" description="Helical" evidence="6">
    <location>
        <begin position="108"/>
        <end position="136"/>
    </location>
</feature>
<proteinExistence type="predicted"/>
<evidence type="ECO:0000256" key="5">
    <source>
        <dbReference type="ARBA" id="ARBA00023136"/>
    </source>
</evidence>
<keyword evidence="4 6" id="KW-1133">Transmembrane helix</keyword>
<gene>
    <name evidence="7" type="ORF">I6N95_22865</name>
</gene>
<organism evidence="7 8">
    <name type="scientific">Vagococcus allomyrinae</name>
    <dbReference type="NCBI Taxonomy" id="2794353"/>
    <lineage>
        <taxon>Bacteria</taxon>
        <taxon>Bacillati</taxon>
        <taxon>Bacillota</taxon>
        <taxon>Bacilli</taxon>
        <taxon>Lactobacillales</taxon>
        <taxon>Enterococcaceae</taxon>
        <taxon>Vagococcus</taxon>
    </lineage>
</organism>
<sequence length="199" mass="21831">MTKDKLVPLIKIVIGNIFMAFAYAKWMKPNQIINGGVTSIAMILAKVTSLPLLYLTNGVTVLLLAICYLFLGKGNFLRSLVSSCCYMALFSLFYSLPFEATVNLPVDFLFASLFIAIGYYCCISSDASTVGMDVIALAIHKRRPEVKVAVALRYINLLVLGVGLLTYGWFAITVGVVFSFVNSYMLNLCLSAHEKGILV</sequence>
<evidence type="ECO:0000256" key="3">
    <source>
        <dbReference type="ARBA" id="ARBA00022692"/>
    </source>
</evidence>
<evidence type="ECO:0000256" key="4">
    <source>
        <dbReference type="ARBA" id="ARBA00022989"/>
    </source>
</evidence>
<evidence type="ECO:0000256" key="2">
    <source>
        <dbReference type="ARBA" id="ARBA00022475"/>
    </source>
</evidence>
<feature type="transmembrane region" description="Helical" evidence="6">
    <location>
        <begin position="53"/>
        <end position="71"/>
    </location>
</feature>
<dbReference type="RefSeq" id="WP_209531794.1">
    <property type="nucleotide sequence ID" value="NZ_JAEEGA010000020.1"/>
</dbReference>
<accession>A0A940SX26</accession>
<dbReference type="AlphaFoldDB" id="A0A940SX26"/>
<keyword evidence="5 6" id="KW-0472">Membrane</keyword>
<evidence type="ECO:0000256" key="1">
    <source>
        <dbReference type="ARBA" id="ARBA00004651"/>
    </source>
</evidence>
<dbReference type="PANTHER" id="PTHR33545">
    <property type="entry name" value="UPF0750 MEMBRANE PROTEIN YITT-RELATED"/>
    <property type="match status" value="1"/>
</dbReference>